<accession>A0A239GGM7</accession>
<evidence type="ECO:0000256" key="7">
    <source>
        <dbReference type="PIRSR" id="PIRSR000109-2"/>
    </source>
</evidence>
<evidence type="ECO:0000256" key="9">
    <source>
        <dbReference type="RuleBase" id="RU000485"/>
    </source>
</evidence>
<keyword evidence="5 9" id="KW-0521">NADP</keyword>
<reference evidence="11 12" key="1">
    <citation type="submission" date="2017-06" db="EMBL/GenBank/DDBJ databases">
        <authorList>
            <person name="Kim H.J."/>
            <person name="Triplett B.A."/>
        </authorList>
    </citation>
    <scope>NUCLEOTIDE SEQUENCE [LARGE SCALE GENOMIC DNA]</scope>
    <source>
        <strain evidence="11 12">CGMCC 4.5593</strain>
    </source>
</reference>
<protein>
    <recommendedName>
        <fullName evidence="5 9">6-phosphogluconate dehydrogenase, decarboxylating</fullName>
        <ecNumber evidence="5 9">1.1.1.44</ecNumber>
    </recommendedName>
</protein>
<feature type="binding site" description="in other chain" evidence="7">
    <location>
        <begin position="132"/>
        <end position="134"/>
    </location>
    <ligand>
        <name>substrate</name>
        <note>ligand shared between dimeric partners</note>
    </ligand>
</feature>
<dbReference type="GO" id="GO:0019521">
    <property type="term" value="P:D-gluconate metabolic process"/>
    <property type="evidence" value="ECO:0007669"/>
    <property type="project" value="UniProtKB-KW"/>
</dbReference>
<feature type="active site" description="Proton donor" evidence="6">
    <location>
        <position position="193"/>
    </location>
</feature>
<dbReference type="Gene3D" id="1.20.5.320">
    <property type="entry name" value="6-Phosphogluconate Dehydrogenase, domain 3"/>
    <property type="match status" value="1"/>
</dbReference>
<dbReference type="SMART" id="SM01350">
    <property type="entry name" value="6PGD"/>
    <property type="match status" value="1"/>
</dbReference>
<dbReference type="Pfam" id="PF00393">
    <property type="entry name" value="6PGD"/>
    <property type="match status" value="1"/>
</dbReference>
<dbReference type="FunFam" id="3.40.50.720:FF:000007">
    <property type="entry name" value="6-phosphogluconate dehydrogenase, decarboxylating"/>
    <property type="match status" value="1"/>
</dbReference>
<feature type="binding site" evidence="7">
    <location>
        <position position="454"/>
    </location>
    <ligand>
        <name>substrate</name>
        <note>ligand shared between dimeric partners</note>
    </ligand>
</feature>
<dbReference type="RefSeq" id="WP_089243940.1">
    <property type="nucleotide sequence ID" value="NZ_FZPH01000001.1"/>
</dbReference>
<dbReference type="PANTHER" id="PTHR11811">
    <property type="entry name" value="6-PHOSPHOGLUCONATE DEHYDROGENASE"/>
    <property type="match status" value="1"/>
</dbReference>
<comment type="catalytic activity">
    <reaction evidence="5 9">
        <text>6-phospho-D-gluconate + NADP(+) = D-ribulose 5-phosphate + CO2 + NADPH</text>
        <dbReference type="Rhea" id="RHEA:10116"/>
        <dbReference type="ChEBI" id="CHEBI:16526"/>
        <dbReference type="ChEBI" id="CHEBI:57783"/>
        <dbReference type="ChEBI" id="CHEBI:58121"/>
        <dbReference type="ChEBI" id="CHEBI:58349"/>
        <dbReference type="ChEBI" id="CHEBI:58759"/>
        <dbReference type="EC" id="1.1.1.44"/>
    </reaction>
</comment>
<evidence type="ECO:0000256" key="1">
    <source>
        <dbReference type="ARBA" id="ARBA00008419"/>
    </source>
</evidence>
<dbReference type="PRINTS" id="PR00076">
    <property type="entry name" value="6PGDHDRGNASE"/>
</dbReference>
<evidence type="ECO:0000256" key="6">
    <source>
        <dbReference type="PIRSR" id="PIRSR000109-1"/>
    </source>
</evidence>
<dbReference type="GO" id="GO:0004616">
    <property type="term" value="F:phosphogluconate dehydrogenase (decarboxylating) activity"/>
    <property type="evidence" value="ECO:0007669"/>
    <property type="project" value="UniProtKB-EC"/>
</dbReference>
<dbReference type="EMBL" id="FZPH01000001">
    <property type="protein sequence ID" value="SNS67898.1"/>
    <property type="molecule type" value="Genomic_DNA"/>
</dbReference>
<comment type="pathway">
    <text evidence="5 9">Carbohydrate degradation; pentose phosphate pathway; D-ribulose 5-phosphate from D-glucose 6-phosphate (oxidative stage): step 3/3.</text>
</comment>
<dbReference type="PROSITE" id="PS00461">
    <property type="entry name" value="6PGD"/>
    <property type="match status" value="1"/>
</dbReference>
<dbReference type="FunFam" id="1.10.1040.10:FF:000002">
    <property type="entry name" value="6-phosphogluconate dehydrogenase, decarboxylating"/>
    <property type="match status" value="1"/>
</dbReference>
<dbReference type="UniPathway" id="UPA00115">
    <property type="reaction ID" value="UER00410"/>
</dbReference>
<comment type="subunit">
    <text evidence="2 5">Homodimer.</text>
</comment>
<feature type="binding site" evidence="7">
    <location>
        <position position="460"/>
    </location>
    <ligand>
        <name>substrate</name>
        <note>ligand shared between dimeric partners</note>
    </ligand>
</feature>
<evidence type="ECO:0000256" key="4">
    <source>
        <dbReference type="ARBA" id="ARBA00023064"/>
    </source>
</evidence>
<feature type="binding site" description="in other chain" evidence="7">
    <location>
        <begin position="189"/>
        <end position="190"/>
    </location>
    <ligand>
        <name>substrate</name>
        <note>ligand shared between dimeric partners</note>
    </ligand>
</feature>
<dbReference type="InterPro" id="IPR006183">
    <property type="entry name" value="Pgluconate_DH"/>
</dbReference>
<feature type="domain" description="6-phosphogluconate dehydrogenase C-terminal" evidence="10">
    <location>
        <begin position="182"/>
        <end position="476"/>
    </location>
</feature>
<keyword evidence="5 9" id="KW-0570">Pentose shunt</keyword>
<dbReference type="SUPFAM" id="SSF51735">
    <property type="entry name" value="NAD(P)-binding Rossmann-fold domains"/>
    <property type="match status" value="1"/>
</dbReference>
<dbReference type="InterPro" id="IPR036291">
    <property type="entry name" value="NAD(P)-bd_dom_sf"/>
</dbReference>
<dbReference type="InterPro" id="IPR008927">
    <property type="entry name" value="6-PGluconate_DH-like_C_sf"/>
</dbReference>
<dbReference type="SUPFAM" id="SSF48179">
    <property type="entry name" value="6-phosphogluconate dehydrogenase C-terminal domain-like"/>
    <property type="match status" value="1"/>
</dbReference>
<name>A0A239GGM7_9ACTN</name>
<keyword evidence="12" id="KW-1185">Reference proteome</keyword>
<proteinExistence type="inferred from homology"/>
<evidence type="ECO:0000256" key="8">
    <source>
        <dbReference type="PIRSR" id="PIRSR000109-3"/>
    </source>
</evidence>
<dbReference type="Gene3D" id="3.40.50.720">
    <property type="entry name" value="NAD(P)-binding Rossmann-like Domain"/>
    <property type="match status" value="1"/>
</dbReference>
<dbReference type="GO" id="GO:0006098">
    <property type="term" value="P:pentose-phosphate shunt"/>
    <property type="evidence" value="ECO:0007669"/>
    <property type="project" value="UniProtKB-UniPathway"/>
</dbReference>
<dbReference type="OrthoDB" id="9804542at2"/>
<dbReference type="InterPro" id="IPR006115">
    <property type="entry name" value="6PGDH_NADP-bd"/>
</dbReference>
<dbReference type="GO" id="GO:0050661">
    <property type="term" value="F:NADP binding"/>
    <property type="evidence" value="ECO:0007669"/>
    <property type="project" value="InterPro"/>
</dbReference>
<dbReference type="AlphaFoldDB" id="A0A239GGM7"/>
<dbReference type="Gene3D" id="1.10.1040.10">
    <property type="entry name" value="N-(1-d-carboxylethyl)-l-norvaline Dehydrogenase, domain 2"/>
    <property type="match status" value="1"/>
</dbReference>
<dbReference type="InterPro" id="IPR006113">
    <property type="entry name" value="6PGDH_Gnd/GntZ"/>
</dbReference>
<dbReference type="InterPro" id="IPR006114">
    <property type="entry name" value="6PGDH_C"/>
</dbReference>
<gene>
    <name evidence="11" type="ORF">SAMN05421812_101376</name>
</gene>
<feature type="binding site" description="in other chain" evidence="7">
    <location>
        <position position="194"/>
    </location>
    <ligand>
        <name>substrate</name>
        <note>ligand shared between dimeric partners</note>
    </ligand>
</feature>
<feature type="binding site" evidence="8">
    <location>
        <begin position="13"/>
        <end position="18"/>
    </location>
    <ligand>
        <name>NADP(+)</name>
        <dbReference type="ChEBI" id="CHEBI:58349"/>
    </ligand>
</feature>
<evidence type="ECO:0000256" key="5">
    <source>
        <dbReference type="PIRNR" id="PIRNR000109"/>
    </source>
</evidence>
<evidence type="ECO:0000313" key="12">
    <source>
        <dbReference type="Proteomes" id="UP000198362"/>
    </source>
</evidence>
<feature type="binding site" evidence="8">
    <location>
        <position position="106"/>
    </location>
    <ligand>
        <name>NADP(+)</name>
        <dbReference type="ChEBI" id="CHEBI:58349"/>
    </ligand>
</feature>
<dbReference type="Pfam" id="PF03446">
    <property type="entry name" value="NAD_binding_2"/>
    <property type="match status" value="1"/>
</dbReference>
<evidence type="ECO:0000256" key="2">
    <source>
        <dbReference type="ARBA" id="ARBA00011738"/>
    </source>
</evidence>
<dbReference type="NCBIfam" id="NF006765">
    <property type="entry name" value="PRK09287.1"/>
    <property type="match status" value="1"/>
</dbReference>
<dbReference type="InterPro" id="IPR013328">
    <property type="entry name" value="6PGD_dom2"/>
</dbReference>
<comment type="similarity">
    <text evidence="1 5 9">Belongs to the 6-phosphogluconate dehydrogenase family.</text>
</comment>
<feature type="active site" description="Proton acceptor" evidence="6">
    <location>
        <position position="186"/>
    </location>
</feature>
<comment type="function">
    <text evidence="5">Catalyzes the oxidative decarboxylation of 6-phosphogluconate to ribulose 5-phosphate and CO(2), with concomitant reduction of NADP to NADPH.</text>
</comment>
<feature type="binding site" description="in other chain" evidence="7">
    <location>
        <position position="106"/>
    </location>
    <ligand>
        <name>substrate</name>
        <note>ligand shared between dimeric partners</note>
    </ligand>
</feature>
<dbReference type="NCBIfam" id="TIGR00873">
    <property type="entry name" value="gnd"/>
    <property type="match status" value="1"/>
</dbReference>
<dbReference type="InterPro" id="IPR006184">
    <property type="entry name" value="6PGdom_BS"/>
</dbReference>
<evidence type="ECO:0000313" key="11">
    <source>
        <dbReference type="EMBL" id="SNS67898.1"/>
    </source>
</evidence>
<feature type="binding site" description="in other chain" evidence="7">
    <location>
        <position position="264"/>
    </location>
    <ligand>
        <name>substrate</name>
        <note>ligand shared between dimeric partners</note>
    </ligand>
</feature>
<keyword evidence="3 5" id="KW-0560">Oxidoreductase</keyword>
<feature type="binding site" evidence="8">
    <location>
        <begin position="36"/>
        <end position="38"/>
    </location>
    <ligand>
        <name>NADP(+)</name>
        <dbReference type="ChEBI" id="CHEBI:58349"/>
    </ligand>
</feature>
<organism evidence="11 12">
    <name type="scientific">Asanoa hainanensis</name>
    <dbReference type="NCBI Taxonomy" id="560556"/>
    <lineage>
        <taxon>Bacteria</taxon>
        <taxon>Bacillati</taxon>
        <taxon>Actinomycetota</taxon>
        <taxon>Actinomycetes</taxon>
        <taxon>Micromonosporales</taxon>
        <taxon>Micromonosporaceae</taxon>
        <taxon>Asanoa</taxon>
    </lineage>
</organism>
<dbReference type="Proteomes" id="UP000198362">
    <property type="component" value="Unassembled WGS sequence"/>
</dbReference>
<feature type="binding site" description="in other chain" evidence="7">
    <location>
        <position position="291"/>
    </location>
    <ligand>
        <name>substrate</name>
        <note>ligand shared between dimeric partners</note>
    </ligand>
</feature>
<dbReference type="EC" id="1.1.1.44" evidence="5 9"/>
<feature type="binding site" evidence="8">
    <location>
        <begin position="78"/>
        <end position="80"/>
    </location>
    <ligand>
        <name>NADP(+)</name>
        <dbReference type="ChEBI" id="CHEBI:58349"/>
    </ligand>
</feature>
<evidence type="ECO:0000259" key="10">
    <source>
        <dbReference type="SMART" id="SM01350"/>
    </source>
</evidence>
<sequence>MSTEARAEIGVTGLSVMGRNLARNLARNGFSVALHNRTVARTNSLVADHGDEGDFIPSESMADFVASLKRPRAVIVMVKAGKATDAVIDELVPLLEKDDIVIDAGNAHFVDTARRERDLAAKGLHFVGTGVSGGEEGALLGPSIMPGGSAESYRKLGPIFEKIAAQVDGTPCCVHVGPGAAGHFVKMVHNGIEYADMQLIAEAYDLLRAGLGASPAEIAEIFREWNSGDLDSFLIQITAEVLAHTDGKTGQPFIDVVQDRAEQKGTGRWTVQSALDLGVPITGIAEATFARSLSGHVAQRAAALSTYEGRAADTDIAGLVEDRKQFVEDVRNALYASKIVAYAQGFDHIRAGSKDNDWGIDPGAMATIWRGGCIIRAKFLDRIREVYAENPHLESLLVAPYFAEAVANGFESWRRVLVTAIRGGVPTPVFSSSLAYVDALRRPRLPAALIQGLRDNFGAHTYQRVDRDGSFHTMWADDKREVDA</sequence>
<dbReference type="PIRSF" id="PIRSF000109">
    <property type="entry name" value="6PGD"/>
    <property type="match status" value="1"/>
</dbReference>
<evidence type="ECO:0000256" key="3">
    <source>
        <dbReference type="ARBA" id="ARBA00023002"/>
    </source>
</evidence>
<keyword evidence="4 9" id="KW-0311">Gluconate utilization</keyword>